<evidence type="ECO:0000259" key="5">
    <source>
        <dbReference type="Pfam" id="PF01145"/>
    </source>
</evidence>
<sequence>MIQEARPESDEQRERSVRIRFLTWLQKVQFYAYTTLVLVLLALGFLWPRIFISVPAGSHAVMYRFFKGGTVTNRVWPEGLNVIPPWDTLTIYETRLQEKTLEFDVLSEEGLDLGVKVSIRYRPNKEMLGFLHQDIGTEYFNRLIKPEVESHVRRTFGSRPAHEIYSSKRDVLQELGQIPVLGRLEEDGAALSSRPYVVIQELKLVDIDLPVIVEQAIADKYKQEQLMLEYRYKLEREENEAERKRTEAAGIRDYNLIVAKVNPDLLRWRSIDATLELAKSENSKVVVLGGGQGAQMLLNVDAAMGGAPAGAAAAAHDEKPKAEPPAPAPPPAAAPAPPPEPVKP</sequence>
<gene>
    <name evidence="6" type="ORF">KEG57_16900</name>
</gene>
<keyword evidence="7" id="KW-1185">Reference proteome</keyword>
<dbReference type="GO" id="GO:0007005">
    <property type="term" value="P:mitochondrion organization"/>
    <property type="evidence" value="ECO:0007669"/>
    <property type="project" value="TreeGrafter"/>
</dbReference>
<dbReference type="CDD" id="cd03401">
    <property type="entry name" value="SPFH_prohibitin"/>
    <property type="match status" value="1"/>
</dbReference>
<evidence type="ECO:0000313" key="6">
    <source>
        <dbReference type="EMBL" id="MDC3982200.1"/>
    </source>
</evidence>
<comment type="caution">
    <text evidence="6">The sequence shown here is derived from an EMBL/GenBank/DDBJ whole genome shotgun (WGS) entry which is preliminary data.</text>
</comment>
<evidence type="ECO:0000256" key="1">
    <source>
        <dbReference type="ARBA" id="ARBA00004167"/>
    </source>
</evidence>
<feature type="region of interest" description="Disordered" evidence="3">
    <location>
        <begin position="307"/>
        <end position="344"/>
    </location>
</feature>
<dbReference type="Gene3D" id="3.30.479.30">
    <property type="entry name" value="Band 7 domain"/>
    <property type="match status" value="1"/>
</dbReference>
<dbReference type="InterPro" id="IPR036013">
    <property type="entry name" value="Band_7/SPFH_dom_sf"/>
</dbReference>
<evidence type="ECO:0000256" key="3">
    <source>
        <dbReference type="SAM" id="MobiDB-lite"/>
    </source>
</evidence>
<feature type="transmembrane region" description="Helical" evidence="4">
    <location>
        <begin position="30"/>
        <end position="52"/>
    </location>
</feature>
<dbReference type="InterPro" id="IPR000163">
    <property type="entry name" value="Prohibitin"/>
</dbReference>
<dbReference type="Proteomes" id="UP001151081">
    <property type="component" value="Unassembled WGS sequence"/>
</dbReference>
<dbReference type="SUPFAM" id="SSF117892">
    <property type="entry name" value="Band 7/SPFH domain"/>
    <property type="match status" value="1"/>
</dbReference>
<feature type="domain" description="Band 7" evidence="5">
    <location>
        <begin position="53"/>
        <end position="241"/>
    </location>
</feature>
<keyword evidence="2 4" id="KW-0472">Membrane</keyword>
<dbReference type="GO" id="GO:0016020">
    <property type="term" value="C:membrane"/>
    <property type="evidence" value="ECO:0007669"/>
    <property type="project" value="UniProtKB-SubCell"/>
</dbReference>
<dbReference type="PANTHER" id="PTHR23222:SF1">
    <property type="entry name" value="PROHIBITIN-2"/>
    <property type="match status" value="1"/>
</dbReference>
<dbReference type="Pfam" id="PF01145">
    <property type="entry name" value="Band_7"/>
    <property type="match status" value="1"/>
</dbReference>
<organism evidence="6 7">
    <name type="scientific">Polyangium jinanense</name>
    <dbReference type="NCBI Taxonomy" id="2829994"/>
    <lineage>
        <taxon>Bacteria</taxon>
        <taxon>Pseudomonadati</taxon>
        <taxon>Myxococcota</taxon>
        <taxon>Polyangia</taxon>
        <taxon>Polyangiales</taxon>
        <taxon>Polyangiaceae</taxon>
        <taxon>Polyangium</taxon>
    </lineage>
</organism>
<reference evidence="6 7" key="1">
    <citation type="submission" date="2021-04" db="EMBL/GenBank/DDBJ databases">
        <title>Genome analysis of Polyangium sp.</title>
        <authorList>
            <person name="Li Y."/>
            <person name="Wang J."/>
        </authorList>
    </citation>
    <scope>NUCLEOTIDE SEQUENCE [LARGE SCALE GENOMIC DNA]</scope>
    <source>
        <strain evidence="6 7">SDU14</strain>
    </source>
</reference>
<name>A0A9X3X467_9BACT</name>
<comment type="subcellular location">
    <subcellularLocation>
        <location evidence="1">Membrane</location>
        <topology evidence="1">Single-pass membrane protein</topology>
    </subcellularLocation>
</comment>
<keyword evidence="4" id="KW-1133">Transmembrane helix</keyword>
<dbReference type="PANTHER" id="PTHR23222">
    <property type="entry name" value="PROHIBITIN"/>
    <property type="match status" value="1"/>
</dbReference>
<protein>
    <submittedName>
        <fullName evidence="6">Prohibitin family protein</fullName>
    </submittedName>
</protein>
<dbReference type="EMBL" id="JAGTJJ010000007">
    <property type="protein sequence ID" value="MDC3982200.1"/>
    <property type="molecule type" value="Genomic_DNA"/>
</dbReference>
<dbReference type="InterPro" id="IPR001107">
    <property type="entry name" value="Band_7"/>
</dbReference>
<evidence type="ECO:0000256" key="2">
    <source>
        <dbReference type="ARBA" id="ARBA00023136"/>
    </source>
</evidence>
<proteinExistence type="predicted"/>
<evidence type="ECO:0000313" key="7">
    <source>
        <dbReference type="Proteomes" id="UP001151081"/>
    </source>
</evidence>
<accession>A0A9X3X467</accession>
<dbReference type="AlphaFoldDB" id="A0A9X3X467"/>
<dbReference type="RefSeq" id="WP_272458627.1">
    <property type="nucleotide sequence ID" value="NZ_JAGTJJ010000007.1"/>
</dbReference>
<feature type="compositionally biased region" description="Pro residues" evidence="3">
    <location>
        <begin position="323"/>
        <end position="344"/>
    </location>
</feature>
<keyword evidence="4" id="KW-0812">Transmembrane</keyword>
<evidence type="ECO:0000256" key="4">
    <source>
        <dbReference type="SAM" id="Phobius"/>
    </source>
</evidence>